<evidence type="ECO:0000313" key="3">
    <source>
        <dbReference type="Proteomes" id="UP000184267"/>
    </source>
</evidence>
<feature type="region of interest" description="Disordered" evidence="1">
    <location>
        <begin position="467"/>
        <end position="499"/>
    </location>
</feature>
<protein>
    <recommendedName>
        <fullName evidence="4">F-box domain-containing protein</fullName>
    </recommendedName>
</protein>
<reference evidence="2 3" key="1">
    <citation type="submission" date="2016-10" db="EMBL/GenBank/DDBJ databases">
        <title>Genome sequence of the basidiomycete white-rot fungus Trametes pubescens.</title>
        <authorList>
            <person name="Makela M.R."/>
            <person name="Granchi Z."/>
            <person name="Peng M."/>
            <person name="De Vries R.P."/>
            <person name="Grigoriev I."/>
            <person name="Riley R."/>
            <person name="Hilden K."/>
        </authorList>
    </citation>
    <scope>NUCLEOTIDE SEQUENCE [LARGE SCALE GENOMIC DNA]</scope>
    <source>
        <strain evidence="2 3">FBCC735</strain>
    </source>
</reference>
<dbReference type="OMA" id="ALWHTIP"/>
<evidence type="ECO:0000313" key="2">
    <source>
        <dbReference type="EMBL" id="OJT15966.1"/>
    </source>
</evidence>
<keyword evidence="3" id="KW-1185">Reference proteome</keyword>
<dbReference type="Gene3D" id="3.80.10.10">
    <property type="entry name" value="Ribonuclease Inhibitor"/>
    <property type="match status" value="1"/>
</dbReference>
<dbReference type="AlphaFoldDB" id="A0A1M2W803"/>
<dbReference type="OrthoDB" id="2803881at2759"/>
<dbReference type="InterPro" id="IPR032675">
    <property type="entry name" value="LRR_dom_sf"/>
</dbReference>
<evidence type="ECO:0000256" key="1">
    <source>
        <dbReference type="SAM" id="MobiDB-lite"/>
    </source>
</evidence>
<proteinExistence type="predicted"/>
<dbReference type="STRING" id="154538.A0A1M2W803"/>
<sequence length="644" mass="71744">MSSASGIDRSALHRLPPQVLEQICRELLHIQAWHVGRGTLAALASTAQIFHEPALNALWHTIPDIAVLFYTLPEDAYKKTPFKAGNRWLKGYQLNHNTNKLLGPMAQNFNGIPETSQFERFIVYARRVRRIDHQVAISTRVENHSAVPSAYDTLAKILRPRVPLPNLKEVHYNCRQTTSPMQLLRFLPVLFSPQLRVLHIYHHDPLSIETRIPPALTAKDEKGFARMWNKLKDTAPNLQELSMVIQPFECSSTVVAAVSTAVTRLENLVSLVLRNKTCTLTPAALASLARFPHLRCLRVHVGASFRTLELASLVATGDAAAATFLALRVLEITAPTLALPTELLRFFESPYLAALTVTAIARVLRCEVRPFFFAITRMRAREHLRELSVWAEKVRPTAASTDGIRRLPAPIDKETLAPLLLLSGMAELSLHLCCRYDIDDELLDLLARSWPKLESLVFRPTRPADWGLREIPEPPHASGPAPDTGEGGAPRGPRPAANGALVMLDGDPAKTWPKPRATLFGLLAFAQHCPHMCGITVELDADLSRVPPSRLEACTRLGAPHAAFKSLYVGLSPVEDPYAVAAFLSDSFPEIDDLEDDWRNLKEYEGDALKFGERWEAVYELIPKFAAVRSQERKWKQRAAASKG</sequence>
<dbReference type="EMBL" id="MNAD01000026">
    <property type="protein sequence ID" value="OJT15966.1"/>
    <property type="molecule type" value="Genomic_DNA"/>
</dbReference>
<comment type="caution">
    <text evidence="2">The sequence shown here is derived from an EMBL/GenBank/DDBJ whole genome shotgun (WGS) entry which is preliminary data.</text>
</comment>
<accession>A0A1M2W803</accession>
<name>A0A1M2W803_TRAPU</name>
<dbReference type="Proteomes" id="UP000184267">
    <property type="component" value="Unassembled WGS sequence"/>
</dbReference>
<gene>
    <name evidence="2" type="ORF">TRAPUB_8789</name>
</gene>
<organism evidence="2 3">
    <name type="scientific">Trametes pubescens</name>
    <name type="common">White-rot fungus</name>
    <dbReference type="NCBI Taxonomy" id="154538"/>
    <lineage>
        <taxon>Eukaryota</taxon>
        <taxon>Fungi</taxon>
        <taxon>Dikarya</taxon>
        <taxon>Basidiomycota</taxon>
        <taxon>Agaricomycotina</taxon>
        <taxon>Agaricomycetes</taxon>
        <taxon>Polyporales</taxon>
        <taxon>Polyporaceae</taxon>
        <taxon>Trametes</taxon>
    </lineage>
</organism>
<evidence type="ECO:0008006" key="4">
    <source>
        <dbReference type="Google" id="ProtNLM"/>
    </source>
</evidence>